<protein>
    <submittedName>
        <fullName evidence="1">Uncharacterized protein</fullName>
    </submittedName>
</protein>
<reference evidence="1" key="1">
    <citation type="submission" date="2024-02" db="EMBL/GenBank/DDBJ databases">
        <authorList>
            <consortium name="ELIXIR-Norway"/>
            <consortium name="Elixir Norway"/>
        </authorList>
    </citation>
    <scope>NUCLEOTIDE SEQUENCE</scope>
</reference>
<keyword evidence="2" id="KW-1185">Reference proteome</keyword>
<evidence type="ECO:0000313" key="1">
    <source>
        <dbReference type="EMBL" id="CAK9264622.1"/>
    </source>
</evidence>
<name>A0ABP0WCP8_9BRYO</name>
<dbReference type="EMBL" id="OZ020112">
    <property type="protein sequence ID" value="CAK9264622.1"/>
    <property type="molecule type" value="Genomic_DNA"/>
</dbReference>
<evidence type="ECO:0000313" key="2">
    <source>
        <dbReference type="Proteomes" id="UP001497444"/>
    </source>
</evidence>
<organism evidence="1 2">
    <name type="scientific">Sphagnum jensenii</name>
    <dbReference type="NCBI Taxonomy" id="128206"/>
    <lineage>
        <taxon>Eukaryota</taxon>
        <taxon>Viridiplantae</taxon>
        <taxon>Streptophyta</taxon>
        <taxon>Embryophyta</taxon>
        <taxon>Bryophyta</taxon>
        <taxon>Sphagnophytina</taxon>
        <taxon>Sphagnopsida</taxon>
        <taxon>Sphagnales</taxon>
        <taxon>Sphagnaceae</taxon>
        <taxon>Sphagnum</taxon>
    </lineage>
</organism>
<dbReference type="Proteomes" id="UP001497444">
    <property type="component" value="Chromosome 17"/>
</dbReference>
<gene>
    <name evidence="1" type="ORF">CSSPJE1EN1_LOCUS10100</name>
</gene>
<proteinExistence type="predicted"/>
<accession>A0ABP0WCP8</accession>
<sequence>MYRIASAQSSWTQPLQPLDAEDIKRLISLPQREPLLTIFKHLRFLSLSSPMILPELEKRLLSAENAKKLSKVIIGRHCSMRYFNGSQQDAETIFLQNATFNKFLQYENNGKSYLPRMAFFVFIEAVHKEIPQTASISYLEQHN</sequence>